<evidence type="ECO:0000256" key="3">
    <source>
        <dbReference type="ARBA" id="ARBA00037926"/>
    </source>
</evidence>
<name>A0A6P8ZLA2_THRPL</name>
<comment type="catalytic activity">
    <reaction evidence="12">
        <text>dopamine + hexadecanoyl-CoA = N-hexadecanoyl-dopamine + CoA + H(+)</text>
        <dbReference type="Rhea" id="RHEA:51376"/>
        <dbReference type="ChEBI" id="CHEBI:15378"/>
        <dbReference type="ChEBI" id="CHEBI:57287"/>
        <dbReference type="ChEBI" id="CHEBI:57379"/>
        <dbReference type="ChEBI" id="CHEBI:59905"/>
        <dbReference type="ChEBI" id="CHEBI:134058"/>
    </reaction>
    <physiologicalReaction direction="left-to-right" evidence="12">
        <dbReference type="Rhea" id="RHEA:51377"/>
    </physiologicalReaction>
</comment>
<dbReference type="KEGG" id="tpal:117643620"/>
<comment type="similarity">
    <text evidence="4">Belongs to the acetyltransferase family. AANAT subfamily.</text>
</comment>
<dbReference type="Proteomes" id="UP000515158">
    <property type="component" value="Unplaced"/>
</dbReference>
<dbReference type="Gene3D" id="3.40.630.30">
    <property type="match status" value="1"/>
</dbReference>
<evidence type="ECO:0000256" key="10">
    <source>
        <dbReference type="ARBA" id="ARBA00051823"/>
    </source>
</evidence>
<keyword evidence="2" id="KW-0012">Acyltransferase</keyword>
<reference evidence="16" key="1">
    <citation type="submission" date="2025-08" db="UniProtKB">
        <authorList>
            <consortium name="RefSeq"/>
        </authorList>
    </citation>
    <scope>IDENTIFICATION</scope>
    <source>
        <tissue evidence="16">Total insect</tissue>
    </source>
</reference>
<proteinExistence type="inferred from homology"/>
<comment type="catalytic activity">
    <reaction evidence="10">
        <text>serotonin + (9Z)-octadecenoyl-CoA = N-(9Z-octadecenoyl)-serotonin + CoA + H(+)</text>
        <dbReference type="Rhea" id="RHEA:51392"/>
        <dbReference type="ChEBI" id="CHEBI:15378"/>
        <dbReference type="ChEBI" id="CHEBI:57287"/>
        <dbReference type="ChEBI" id="CHEBI:57387"/>
        <dbReference type="ChEBI" id="CHEBI:134064"/>
        <dbReference type="ChEBI" id="CHEBI:350546"/>
    </reaction>
    <physiologicalReaction direction="left-to-right" evidence="10">
        <dbReference type="Rhea" id="RHEA:51393"/>
    </physiologicalReaction>
</comment>
<dbReference type="GeneID" id="117643620"/>
<evidence type="ECO:0000256" key="12">
    <source>
        <dbReference type="ARBA" id="ARBA00052335"/>
    </source>
</evidence>
<feature type="domain" description="N-acetyltransferase" evidence="14">
    <location>
        <begin position="140"/>
        <end position="277"/>
    </location>
</feature>
<evidence type="ECO:0000256" key="2">
    <source>
        <dbReference type="ARBA" id="ARBA00023315"/>
    </source>
</evidence>
<comment type="catalytic activity">
    <reaction evidence="9">
        <text>dopamine + acetyl-CoA = N-acetyldopamine + CoA + H(+)</text>
        <dbReference type="Rhea" id="RHEA:51388"/>
        <dbReference type="ChEBI" id="CHEBI:15378"/>
        <dbReference type="ChEBI" id="CHEBI:57287"/>
        <dbReference type="ChEBI" id="CHEBI:57288"/>
        <dbReference type="ChEBI" id="CHEBI:59905"/>
        <dbReference type="ChEBI" id="CHEBI:125678"/>
    </reaction>
    <physiologicalReaction direction="left-to-right" evidence="9">
        <dbReference type="Rhea" id="RHEA:51389"/>
    </physiologicalReaction>
</comment>
<evidence type="ECO:0000259" key="14">
    <source>
        <dbReference type="PROSITE" id="PS51186"/>
    </source>
</evidence>
<dbReference type="RefSeq" id="XP_034238499.1">
    <property type="nucleotide sequence ID" value="XM_034382608.1"/>
</dbReference>
<dbReference type="InterPro" id="IPR016181">
    <property type="entry name" value="Acyl_CoA_acyltransferase"/>
</dbReference>
<gene>
    <name evidence="16" type="primary">LOC117643620</name>
</gene>
<accession>A0A6P8ZLA2</accession>
<evidence type="ECO:0000313" key="16">
    <source>
        <dbReference type="RefSeq" id="XP_034238499.1"/>
    </source>
</evidence>
<evidence type="ECO:0000256" key="13">
    <source>
        <dbReference type="ARBA" id="ARBA00052491"/>
    </source>
</evidence>
<evidence type="ECO:0000256" key="6">
    <source>
        <dbReference type="ARBA" id="ARBA00050189"/>
    </source>
</evidence>
<keyword evidence="15" id="KW-1185">Reference proteome</keyword>
<dbReference type="PROSITE" id="PS51186">
    <property type="entry name" value="GNAT"/>
    <property type="match status" value="1"/>
</dbReference>
<dbReference type="CDD" id="cd04301">
    <property type="entry name" value="NAT_SF"/>
    <property type="match status" value="1"/>
</dbReference>
<dbReference type="FunCoup" id="A0A6P8ZLA2">
    <property type="interactions" value="18"/>
</dbReference>
<dbReference type="PANTHER" id="PTHR20905">
    <property type="entry name" value="N-ACETYLTRANSFERASE-RELATED"/>
    <property type="match status" value="1"/>
</dbReference>
<evidence type="ECO:0000256" key="11">
    <source>
        <dbReference type="ARBA" id="ARBA00052178"/>
    </source>
</evidence>
<comment type="pathway">
    <text evidence="3">Aromatic compound metabolism; melatonin biosynthesis; melatonin from serotonin: step 1/2.</text>
</comment>
<evidence type="ECO:0000256" key="1">
    <source>
        <dbReference type="ARBA" id="ARBA00022679"/>
    </source>
</evidence>
<organism evidence="16">
    <name type="scientific">Thrips palmi</name>
    <name type="common">Melon thrips</name>
    <dbReference type="NCBI Taxonomy" id="161013"/>
    <lineage>
        <taxon>Eukaryota</taxon>
        <taxon>Metazoa</taxon>
        <taxon>Ecdysozoa</taxon>
        <taxon>Arthropoda</taxon>
        <taxon>Hexapoda</taxon>
        <taxon>Insecta</taxon>
        <taxon>Pterygota</taxon>
        <taxon>Neoptera</taxon>
        <taxon>Paraneoptera</taxon>
        <taxon>Thysanoptera</taxon>
        <taxon>Terebrantia</taxon>
        <taxon>Thripoidea</taxon>
        <taxon>Thripidae</taxon>
        <taxon>Thrips</taxon>
    </lineage>
</organism>
<comment type="catalytic activity">
    <reaction evidence="13">
        <text>serotonin + acetyl-CoA = N-acetylserotonin + CoA + H(+)</text>
        <dbReference type="Rhea" id="RHEA:25217"/>
        <dbReference type="ChEBI" id="CHEBI:15378"/>
        <dbReference type="ChEBI" id="CHEBI:17697"/>
        <dbReference type="ChEBI" id="CHEBI:57287"/>
        <dbReference type="ChEBI" id="CHEBI:57288"/>
        <dbReference type="ChEBI" id="CHEBI:350546"/>
        <dbReference type="EC" id="2.3.1.87"/>
    </reaction>
    <physiologicalReaction direction="left-to-right" evidence="13">
        <dbReference type="Rhea" id="RHEA:25218"/>
    </physiologicalReaction>
</comment>
<dbReference type="InParanoid" id="A0A6P8ZLA2"/>
<comment type="catalytic activity">
    <reaction evidence="11">
        <text>serotonin + hexadecanoyl-CoA = N-hexadecanoyl-serotonin + CoA + H(+)</text>
        <dbReference type="Rhea" id="RHEA:51384"/>
        <dbReference type="ChEBI" id="CHEBI:15378"/>
        <dbReference type="ChEBI" id="CHEBI:57287"/>
        <dbReference type="ChEBI" id="CHEBI:57379"/>
        <dbReference type="ChEBI" id="CHEBI:134059"/>
        <dbReference type="ChEBI" id="CHEBI:350546"/>
    </reaction>
    <physiologicalReaction direction="left-to-right" evidence="11">
        <dbReference type="Rhea" id="RHEA:51385"/>
    </physiologicalReaction>
</comment>
<evidence type="ECO:0000256" key="7">
    <source>
        <dbReference type="ARBA" id="ARBA00050849"/>
    </source>
</evidence>
<evidence type="ECO:0000313" key="15">
    <source>
        <dbReference type="Proteomes" id="UP000515158"/>
    </source>
</evidence>
<dbReference type="AlphaFoldDB" id="A0A6P8ZLA2"/>
<comment type="catalytic activity">
    <reaction evidence="6">
        <text>dopamine + (9Z)-octadecenoyl-CoA = N-(9Z-octadecanoyl)-dopamine + CoA + H(+)</text>
        <dbReference type="Rhea" id="RHEA:51380"/>
        <dbReference type="ChEBI" id="CHEBI:15378"/>
        <dbReference type="ChEBI" id="CHEBI:31883"/>
        <dbReference type="ChEBI" id="CHEBI:57287"/>
        <dbReference type="ChEBI" id="CHEBI:57387"/>
        <dbReference type="ChEBI" id="CHEBI:59905"/>
    </reaction>
    <physiologicalReaction direction="left-to-right" evidence="6">
        <dbReference type="Rhea" id="RHEA:51381"/>
    </physiologicalReaction>
</comment>
<sequence>MATQVARLAAMHSSRTMSRTMSRTVRAVAAQGTLLASQWPPHQSSVLRPVSTSSALANADDAAAADKRTFEIVRLVQKDKPKVLEFLRKFFYHDEPLNTAIGLRPDVRCPTLEEFSLSTFDEGISVGAVAGDGSLVGVCINATLTREEDEENRRECEEGADDVPEDVKALEDPDAKFAQIKRMLSHATAQGDVFGHGPPGLDRLFDIFILSVDSSWRGKGIATKLLDESREIAQADGHRLIRIVCSSFVSALIASRMGYRCIAKLDYKTVLDRKGQRIFPTEPPHDAVTTYVLDI</sequence>
<evidence type="ECO:0000256" key="8">
    <source>
        <dbReference type="ARBA" id="ARBA00051284"/>
    </source>
</evidence>
<comment type="catalytic activity">
    <reaction evidence="7">
        <text>serotonin + octadecanoyl-CoA = N-octadecanoyl-serotonin + CoA + H(+)</text>
        <dbReference type="Rhea" id="RHEA:51400"/>
        <dbReference type="ChEBI" id="CHEBI:15378"/>
        <dbReference type="ChEBI" id="CHEBI:57287"/>
        <dbReference type="ChEBI" id="CHEBI:57394"/>
        <dbReference type="ChEBI" id="CHEBI:134065"/>
        <dbReference type="ChEBI" id="CHEBI:350546"/>
    </reaction>
    <physiologicalReaction direction="left-to-right" evidence="7">
        <dbReference type="Rhea" id="RHEA:51401"/>
    </physiologicalReaction>
</comment>
<evidence type="ECO:0000256" key="5">
    <source>
        <dbReference type="ARBA" id="ARBA00039114"/>
    </source>
</evidence>
<comment type="catalytic activity">
    <reaction evidence="8">
        <text>serotonin + (5Z,8Z,11Z,14Z)-eicosatetraenoyl-CoA = N-[(5Z,8Z,11Z,14Z)-eicosatetraenoyl]-serotonin + CoA + H(+)</text>
        <dbReference type="Rhea" id="RHEA:51396"/>
        <dbReference type="ChEBI" id="CHEBI:15378"/>
        <dbReference type="ChEBI" id="CHEBI:57287"/>
        <dbReference type="ChEBI" id="CHEBI:57368"/>
        <dbReference type="ChEBI" id="CHEBI:132255"/>
        <dbReference type="ChEBI" id="CHEBI:350546"/>
    </reaction>
    <physiologicalReaction direction="left-to-right" evidence="8">
        <dbReference type="Rhea" id="RHEA:51397"/>
    </physiologicalReaction>
</comment>
<keyword evidence="1" id="KW-0808">Transferase</keyword>
<dbReference type="InterPro" id="IPR000182">
    <property type="entry name" value="GNAT_dom"/>
</dbReference>
<protein>
    <recommendedName>
        <fullName evidence="5">aralkylamine N-acetyltransferase</fullName>
        <ecNumber evidence="5">2.3.1.87</ecNumber>
    </recommendedName>
</protein>
<dbReference type="SUPFAM" id="SSF55729">
    <property type="entry name" value="Acyl-CoA N-acyltransferases (Nat)"/>
    <property type="match status" value="1"/>
</dbReference>
<dbReference type="FunFam" id="3.40.630.30:FF:000046">
    <property type="entry name" value="Dopamine N-acetyltransferase"/>
    <property type="match status" value="1"/>
</dbReference>
<dbReference type="EC" id="2.3.1.87" evidence="5"/>
<dbReference type="GO" id="GO:0004059">
    <property type="term" value="F:aralkylamine N-acetyltransferase activity"/>
    <property type="evidence" value="ECO:0007669"/>
    <property type="project" value="UniProtKB-EC"/>
</dbReference>
<dbReference type="OrthoDB" id="41532at2759"/>
<evidence type="ECO:0000256" key="9">
    <source>
        <dbReference type="ARBA" id="ARBA00051711"/>
    </source>
</evidence>
<dbReference type="PANTHER" id="PTHR20905:SF1">
    <property type="entry name" value="AT07410P-RELATED"/>
    <property type="match status" value="1"/>
</dbReference>
<evidence type="ECO:0000256" key="4">
    <source>
        <dbReference type="ARBA" id="ARBA00038182"/>
    </source>
</evidence>